<dbReference type="InParanoid" id="I3EH93"/>
<evidence type="ECO:0000313" key="4">
    <source>
        <dbReference type="Proteomes" id="UP000002872"/>
    </source>
</evidence>
<feature type="region of interest" description="Disordered" evidence="2">
    <location>
        <begin position="21"/>
        <end position="43"/>
    </location>
</feature>
<gene>
    <name evidence="3" type="ORF">NEQG_01280</name>
</gene>
<keyword evidence="4" id="KW-1185">Reference proteome</keyword>
<dbReference type="EMBL" id="GL870878">
    <property type="protein sequence ID" value="EIJ88590.1"/>
    <property type="molecule type" value="Genomic_DNA"/>
</dbReference>
<comment type="similarity">
    <text evidence="1">Belongs to the BolA/IbaG family.</text>
</comment>
<dbReference type="AlphaFoldDB" id="I3EH93"/>
<evidence type="ECO:0008006" key="5">
    <source>
        <dbReference type="Google" id="ProtNLM"/>
    </source>
</evidence>
<evidence type="ECO:0000313" key="3">
    <source>
        <dbReference type="EMBL" id="EIJ88590.1"/>
    </source>
</evidence>
<accession>I3EH93</accession>
<organism evidence="3 4">
    <name type="scientific">Nematocida parisii (strain ERTm3)</name>
    <name type="common">Nematode killer fungus</name>
    <dbReference type="NCBI Taxonomy" id="935791"/>
    <lineage>
        <taxon>Eukaryota</taxon>
        <taxon>Fungi</taxon>
        <taxon>Fungi incertae sedis</taxon>
        <taxon>Microsporidia</taxon>
        <taxon>Nematocida</taxon>
    </lineage>
</organism>
<dbReference type="GO" id="GO:0016226">
    <property type="term" value="P:iron-sulfur cluster assembly"/>
    <property type="evidence" value="ECO:0007669"/>
    <property type="project" value="TreeGrafter"/>
</dbReference>
<dbReference type="OMA" id="ENDGAHN"/>
<proteinExistence type="inferred from homology"/>
<feature type="compositionally biased region" description="Basic and acidic residues" evidence="2">
    <location>
        <begin position="22"/>
        <end position="43"/>
    </location>
</feature>
<dbReference type="VEuPathDB" id="MicrosporidiaDB:NEQG_01280"/>
<dbReference type="OrthoDB" id="411584at2759"/>
<sequence>MFRAERITKLITEKFPSAKVSITDRTKEHSTHREMISKDDPQETHLDISVCEGSFEGKPLINSIREINRLIKNEFTQGLHAVTISCTYTDK</sequence>
<dbReference type="InterPro" id="IPR002634">
    <property type="entry name" value="BolA"/>
</dbReference>
<reference evidence="3" key="1">
    <citation type="submission" date="2011-01" db="EMBL/GenBank/DDBJ databases">
        <title>The Genome Sequence of Nematocida parisii strain ERTm3.</title>
        <authorList>
            <consortium name="The Broad Institute Genome Sequencing Platform"/>
            <consortium name="The Broad Institute Genome Sequencing Center for Infectious Disease"/>
            <person name="Cuomo C."/>
            <person name="Troemel E."/>
            <person name="Young S.K."/>
            <person name="Zeng Q."/>
            <person name="Gargeya S."/>
            <person name="Fitzgerald M."/>
            <person name="Haas B."/>
            <person name="Abouelleil A."/>
            <person name="Alvarado L."/>
            <person name="Arachchi H.M."/>
            <person name="Berlin A."/>
            <person name="Chapman S.B."/>
            <person name="Gearin G."/>
            <person name="Goldberg J."/>
            <person name="Griggs A."/>
            <person name="Gujja S."/>
            <person name="Hansen M."/>
            <person name="Heiman D."/>
            <person name="Howarth C."/>
            <person name="Larimer J."/>
            <person name="Lui A."/>
            <person name="MacDonald P.J.P."/>
            <person name="McCowen C."/>
            <person name="Montmayeur A."/>
            <person name="Murphy C."/>
            <person name="Neiman D."/>
            <person name="Pearson M."/>
            <person name="Priest M."/>
            <person name="Roberts A."/>
            <person name="Saif S."/>
            <person name="Shea T."/>
            <person name="Sisk P."/>
            <person name="Stolte C."/>
            <person name="Sykes S."/>
            <person name="Wortman J."/>
            <person name="Nusbaum C."/>
            <person name="Birren B."/>
        </authorList>
    </citation>
    <scope>NUCLEOTIDE SEQUENCE</scope>
    <source>
        <strain evidence="3">ERTm3</strain>
    </source>
</reference>
<dbReference type="STRING" id="935791.I3EH93"/>
<dbReference type="HOGENOM" id="CLU_109462_2_1_1"/>
<name>I3EH93_NEMP3</name>
<dbReference type="PANTHER" id="PTHR46230:SF7">
    <property type="entry name" value="BOLA-LIKE PROTEIN 1"/>
    <property type="match status" value="1"/>
</dbReference>
<dbReference type="Pfam" id="PF01722">
    <property type="entry name" value="BolA"/>
    <property type="match status" value="1"/>
</dbReference>
<dbReference type="Proteomes" id="UP000002872">
    <property type="component" value="Unassembled WGS sequence"/>
</dbReference>
<dbReference type="PIRSF" id="PIRSF003113">
    <property type="entry name" value="BolA"/>
    <property type="match status" value="1"/>
</dbReference>
<protein>
    <recommendedName>
        <fullName evidence="5">BolA-like protein</fullName>
    </recommendedName>
</protein>
<evidence type="ECO:0000256" key="2">
    <source>
        <dbReference type="SAM" id="MobiDB-lite"/>
    </source>
</evidence>
<dbReference type="SUPFAM" id="SSF82657">
    <property type="entry name" value="BolA-like"/>
    <property type="match status" value="1"/>
</dbReference>
<dbReference type="FunCoup" id="I3EH93">
    <property type="interactions" value="8"/>
</dbReference>
<evidence type="ECO:0000256" key="1">
    <source>
        <dbReference type="RuleBase" id="RU003860"/>
    </source>
</evidence>
<dbReference type="InterPro" id="IPR036065">
    <property type="entry name" value="BolA-like_sf"/>
</dbReference>
<dbReference type="Gene3D" id="3.30.300.90">
    <property type="entry name" value="BolA-like"/>
    <property type="match status" value="1"/>
</dbReference>
<dbReference type="PANTHER" id="PTHR46230">
    <property type="match status" value="1"/>
</dbReference>